<sequence>PGYLFLRHVMDKYSYIDVCKVRGLVRLLGARWDRLAVVPDRQIESVRTVLQSDSPARRYGYLREGQMVRIAKGPLANIEGRLVRADQHKGLLVLSIELLRRSVAVEVDCSLVVPA</sequence>
<evidence type="ECO:0000256" key="2">
    <source>
        <dbReference type="ARBA" id="ARBA00023015"/>
    </source>
</evidence>
<dbReference type="GO" id="GO:0031564">
    <property type="term" value="P:transcription antitermination"/>
    <property type="evidence" value="ECO:0007669"/>
    <property type="project" value="UniProtKB-KW"/>
</dbReference>
<dbReference type="CDD" id="cd06091">
    <property type="entry name" value="KOW_NusG"/>
    <property type="match status" value="1"/>
</dbReference>
<gene>
    <name evidence="4" type="ORF">B1A_05895</name>
</gene>
<dbReference type="Gene3D" id="3.30.70.940">
    <property type="entry name" value="NusG, N-terminal domain"/>
    <property type="match status" value="1"/>
</dbReference>
<evidence type="ECO:0000256" key="1">
    <source>
        <dbReference type="ARBA" id="ARBA00022814"/>
    </source>
</evidence>
<dbReference type="PANTHER" id="PTHR30265">
    <property type="entry name" value="RHO-INTERACTING TRANSCRIPTION TERMINATION FACTOR NUSG"/>
    <property type="match status" value="1"/>
</dbReference>
<accession>T1BE69</accession>
<dbReference type="EMBL" id="AUZX01004295">
    <property type="protein sequence ID" value="EQD71221.1"/>
    <property type="molecule type" value="Genomic_DNA"/>
</dbReference>
<organism evidence="4">
    <name type="scientific">mine drainage metagenome</name>
    <dbReference type="NCBI Taxonomy" id="410659"/>
    <lineage>
        <taxon>unclassified sequences</taxon>
        <taxon>metagenomes</taxon>
        <taxon>ecological metagenomes</taxon>
    </lineage>
</organism>
<name>T1BE69_9ZZZZ</name>
<reference evidence="4" key="2">
    <citation type="journal article" date="2014" name="ISME J.">
        <title>Microbial stratification in low pH oxic and suboxic macroscopic growths along an acid mine drainage.</title>
        <authorList>
            <person name="Mendez-Garcia C."/>
            <person name="Mesa V."/>
            <person name="Sprenger R.R."/>
            <person name="Richter M."/>
            <person name="Diez M.S."/>
            <person name="Solano J."/>
            <person name="Bargiela R."/>
            <person name="Golyshina O.V."/>
            <person name="Manteca A."/>
            <person name="Ramos J.L."/>
            <person name="Gallego J.R."/>
            <person name="Llorente I."/>
            <person name="Martins Dos Santos V.A."/>
            <person name="Jensen O.N."/>
            <person name="Pelaez A.I."/>
            <person name="Sanchez J."/>
            <person name="Ferrer M."/>
        </authorList>
    </citation>
    <scope>NUCLEOTIDE SEQUENCE</scope>
</reference>
<dbReference type="InterPro" id="IPR043425">
    <property type="entry name" value="NusG-like"/>
</dbReference>
<keyword evidence="1" id="KW-0889">Transcription antitermination</keyword>
<dbReference type="SUPFAM" id="SSF82679">
    <property type="entry name" value="N-utilization substance G protein NusG, N-terminal domain"/>
    <property type="match status" value="1"/>
</dbReference>
<keyword evidence="2" id="KW-0805">Transcription regulation</keyword>
<comment type="caution">
    <text evidence="4">The sequence shown here is derived from an EMBL/GenBank/DDBJ whole genome shotgun (WGS) entry which is preliminary data.</text>
</comment>
<dbReference type="AlphaFoldDB" id="T1BE69"/>
<dbReference type="SUPFAM" id="SSF50104">
    <property type="entry name" value="Translation proteins SH3-like domain"/>
    <property type="match status" value="1"/>
</dbReference>
<feature type="non-terminal residue" evidence="4">
    <location>
        <position position="1"/>
    </location>
</feature>
<dbReference type="InterPro" id="IPR036735">
    <property type="entry name" value="NGN_dom_sf"/>
</dbReference>
<keyword evidence="3" id="KW-0804">Transcription</keyword>
<dbReference type="InterPro" id="IPR008991">
    <property type="entry name" value="Translation_prot_SH3-like_sf"/>
</dbReference>
<dbReference type="PANTHER" id="PTHR30265:SF4">
    <property type="entry name" value="KOW MOTIF FAMILY PROTEIN, EXPRESSED"/>
    <property type="match status" value="1"/>
</dbReference>
<dbReference type="GO" id="GO:0006354">
    <property type="term" value="P:DNA-templated transcription elongation"/>
    <property type="evidence" value="ECO:0007669"/>
    <property type="project" value="InterPro"/>
</dbReference>
<protein>
    <submittedName>
        <fullName evidence="4">Transcription antitermination protein NusG</fullName>
    </submittedName>
</protein>
<evidence type="ECO:0000313" key="4">
    <source>
        <dbReference type="EMBL" id="EQD71221.1"/>
    </source>
</evidence>
<proteinExistence type="predicted"/>
<reference evidence="4" key="1">
    <citation type="submission" date="2013-08" db="EMBL/GenBank/DDBJ databases">
        <authorList>
            <person name="Mendez C."/>
            <person name="Richter M."/>
            <person name="Ferrer M."/>
            <person name="Sanchez J."/>
        </authorList>
    </citation>
    <scope>NUCLEOTIDE SEQUENCE</scope>
</reference>
<evidence type="ECO:0000256" key="3">
    <source>
        <dbReference type="ARBA" id="ARBA00023163"/>
    </source>
</evidence>